<evidence type="ECO:0000256" key="3">
    <source>
        <dbReference type="ARBA" id="ARBA00022692"/>
    </source>
</evidence>
<feature type="transmembrane region" description="Helical" evidence="7">
    <location>
        <begin position="12"/>
        <end position="33"/>
    </location>
</feature>
<dbReference type="FunCoup" id="T1G977">
    <property type="interactions" value="806"/>
</dbReference>
<dbReference type="GeneID" id="20217624"/>
<dbReference type="InterPro" id="IPR011990">
    <property type="entry name" value="TPR-like_helical_dom_sf"/>
</dbReference>
<dbReference type="EMBL" id="AMQM01001693">
    <property type="status" value="NOT_ANNOTATED_CDS"/>
    <property type="molecule type" value="Genomic_DNA"/>
</dbReference>
<evidence type="ECO:0000256" key="7">
    <source>
        <dbReference type="SAM" id="Phobius"/>
    </source>
</evidence>
<evidence type="ECO:0000313" key="10">
    <source>
        <dbReference type="Proteomes" id="UP000015101"/>
    </source>
</evidence>
<organism evidence="9 10">
    <name type="scientific">Helobdella robusta</name>
    <name type="common">Californian leech</name>
    <dbReference type="NCBI Taxonomy" id="6412"/>
    <lineage>
        <taxon>Eukaryota</taxon>
        <taxon>Metazoa</taxon>
        <taxon>Spiralia</taxon>
        <taxon>Lophotrochozoa</taxon>
        <taxon>Annelida</taxon>
        <taxon>Clitellata</taxon>
        <taxon>Hirudinea</taxon>
        <taxon>Rhynchobdellida</taxon>
        <taxon>Glossiphoniidae</taxon>
        <taxon>Helobdella</taxon>
    </lineage>
</organism>
<feature type="transmembrane region" description="Helical" evidence="7">
    <location>
        <begin position="433"/>
        <end position="455"/>
    </location>
</feature>
<accession>T1G977</accession>
<dbReference type="HOGENOM" id="CLU_035578_2_0_1"/>
<keyword evidence="3 7" id="KW-0812">Transmembrane</keyword>
<comment type="subcellular location">
    <subcellularLocation>
        <location evidence="1">Membrane</location>
        <topology evidence="1">Multi-pass membrane protein</topology>
    </subcellularLocation>
</comment>
<dbReference type="GO" id="GO:0016020">
    <property type="term" value="C:membrane"/>
    <property type="evidence" value="ECO:0007669"/>
    <property type="project" value="UniProtKB-SubCell"/>
</dbReference>
<reference evidence="8 10" key="2">
    <citation type="journal article" date="2013" name="Nature">
        <title>Insights into bilaterian evolution from three spiralian genomes.</title>
        <authorList>
            <person name="Simakov O."/>
            <person name="Marletaz F."/>
            <person name="Cho S.J."/>
            <person name="Edsinger-Gonzales E."/>
            <person name="Havlak P."/>
            <person name="Hellsten U."/>
            <person name="Kuo D.H."/>
            <person name="Larsson T."/>
            <person name="Lv J."/>
            <person name="Arendt D."/>
            <person name="Savage R."/>
            <person name="Osoegawa K."/>
            <person name="de Jong P."/>
            <person name="Grimwood J."/>
            <person name="Chapman J.A."/>
            <person name="Shapiro H."/>
            <person name="Aerts A."/>
            <person name="Otillar R.P."/>
            <person name="Terry A.Y."/>
            <person name="Boore J.L."/>
            <person name="Grigoriev I.V."/>
            <person name="Lindberg D.R."/>
            <person name="Seaver E.C."/>
            <person name="Weisblat D.A."/>
            <person name="Putnam N.H."/>
            <person name="Rokhsar D.S."/>
        </authorList>
    </citation>
    <scope>NUCLEOTIDE SEQUENCE</scope>
</reference>
<keyword evidence="10" id="KW-1185">Reference proteome</keyword>
<name>T1G977_HELRO</name>
<dbReference type="eggNOG" id="KOG3807">
    <property type="taxonomic scope" value="Eukaryota"/>
</dbReference>
<evidence type="ECO:0000256" key="1">
    <source>
        <dbReference type="ARBA" id="ARBA00004141"/>
    </source>
</evidence>
<sequence length="498" mass="57383">MHFITVTPRFYIIMTGLSSLVSAIILLFEWWYYKKYGISFIEHITINYLSPLLGGADPNTSEIDDIASDDQVVPETKVWQNPLSLFRGAEYQRFQTATGLEPLTYYDMNLSAQDHQTFFTCEYDSGKTDYEAMQIAWRERDKSARISAARDVLEMSPDCAPAMILLAEEDCNTISEAEKLLRQAYKVAETNCRRSQATQYLSVANETIYRRDVNVLVYIKRRLAMCLRKLGKVREAVKMMREIIRDFPAINLFNIHENLVEALLELQAYADVQALLVKYDDINLPKSALICYTTALMKARLVADKFSPEMAIRRGLTTPEMAAVEAIHRAVEFNPHIPKYLLEMKSLILPPEHILKRGDSEGIAYAFFHLQHWKRVDGALNLLHYTWEGTFRMIPYPLERGLMFYAYPSGTEVTDRSLLPSFHDLSIYPKKDLPFYILFTGGFCSVSVLMALLTLQYPDSTTHYTRMIYNGVATLLTWVMNRFYAVLPPNIFHYLSKV</sequence>
<dbReference type="InParanoid" id="T1G977"/>
<dbReference type="PANTHER" id="PTHR12745:SF6">
    <property type="entry name" value="PROTEIN ST7 HOMOLOG"/>
    <property type="match status" value="1"/>
</dbReference>
<protein>
    <recommendedName>
        <fullName evidence="6">Protein ST7 homolog</fullName>
    </recommendedName>
</protein>
<dbReference type="CTD" id="20217624"/>
<dbReference type="EnsemblMetazoa" id="HelroT95795">
    <property type="protein sequence ID" value="HelroP95795"/>
    <property type="gene ID" value="HelroG95795"/>
</dbReference>
<dbReference type="PANTHER" id="PTHR12745">
    <property type="entry name" value="SUPPRESSION OF TUMORIGENICITY 7"/>
    <property type="match status" value="1"/>
</dbReference>
<dbReference type="OrthoDB" id="5914722at2759"/>
<dbReference type="InterPro" id="IPR007311">
    <property type="entry name" value="ST7"/>
</dbReference>
<dbReference type="AlphaFoldDB" id="T1G977"/>
<evidence type="ECO:0000256" key="5">
    <source>
        <dbReference type="ARBA" id="ARBA00023136"/>
    </source>
</evidence>
<dbReference type="RefSeq" id="XP_009027682.1">
    <property type="nucleotide sequence ID" value="XM_009029434.1"/>
</dbReference>
<keyword evidence="4 7" id="KW-1133">Transmembrane helix</keyword>
<dbReference type="Proteomes" id="UP000015101">
    <property type="component" value="Unassembled WGS sequence"/>
</dbReference>
<gene>
    <name evidence="9" type="primary">20217624</name>
    <name evidence="8" type="ORF">HELRODRAFT_95795</name>
</gene>
<reference evidence="9" key="3">
    <citation type="submission" date="2015-06" db="UniProtKB">
        <authorList>
            <consortium name="EnsemblMetazoa"/>
        </authorList>
    </citation>
    <scope>IDENTIFICATION</scope>
</reference>
<keyword evidence="5 7" id="KW-0472">Membrane</keyword>
<dbReference type="Gene3D" id="1.25.40.10">
    <property type="entry name" value="Tetratricopeptide repeat domain"/>
    <property type="match status" value="1"/>
</dbReference>
<dbReference type="KEGG" id="hro:HELRODRAFT_95795"/>
<evidence type="ECO:0000313" key="8">
    <source>
        <dbReference type="EMBL" id="ESN94641.1"/>
    </source>
</evidence>
<dbReference type="OMA" id="QDYEIMQ"/>
<dbReference type="CDD" id="cd11557">
    <property type="entry name" value="ST7"/>
    <property type="match status" value="1"/>
</dbReference>
<evidence type="ECO:0000256" key="4">
    <source>
        <dbReference type="ARBA" id="ARBA00022989"/>
    </source>
</evidence>
<comment type="similarity">
    <text evidence="2">Belongs to the ST7 family.</text>
</comment>
<proteinExistence type="inferred from homology"/>
<dbReference type="Pfam" id="PF04184">
    <property type="entry name" value="ST7"/>
    <property type="match status" value="1"/>
</dbReference>
<evidence type="ECO:0000256" key="6">
    <source>
        <dbReference type="ARBA" id="ARBA00040270"/>
    </source>
</evidence>
<evidence type="ECO:0000313" key="9">
    <source>
        <dbReference type="EnsemblMetazoa" id="HelroP95795"/>
    </source>
</evidence>
<evidence type="ECO:0000256" key="2">
    <source>
        <dbReference type="ARBA" id="ARBA00009751"/>
    </source>
</evidence>
<dbReference type="EMBL" id="KB097571">
    <property type="protein sequence ID" value="ESN94641.1"/>
    <property type="molecule type" value="Genomic_DNA"/>
</dbReference>
<reference evidence="10" key="1">
    <citation type="submission" date="2012-12" db="EMBL/GenBank/DDBJ databases">
        <authorList>
            <person name="Hellsten U."/>
            <person name="Grimwood J."/>
            <person name="Chapman J.A."/>
            <person name="Shapiro H."/>
            <person name="Aerts A."/>
            <person name="Otillar R.P."/>
            <person name="Terry A.Y."/>
            <person name="Boore J.L."/>
            <person name="Simakov O."/>
            <person name="Marletaz F."/>
            <person name="Cho S.-J."/>
            <person name="Edsinger-Gonzales E."/>
            <person name="Havlak P."/>
            <person name="Kuo D.-H."/>
            <person name="Larsson T."/>
            <person name="Lv J."/>
            <person name="Arendt D."/>
            <person name="Savage R."/>
            <person name="Osoegawa K."/>
            <person name="de Jong P."/>
            <person name="Lindberg D.R."/>
            <person name="Seaver E.C."/>
            <person name="Weisblat D.A."/>
            <person name="Putnam N.H."/>
            <person name="Grigoriev I.V."/>
            <person name="Rokhsar D.S."/>
        </authorList>
    </citation>
    <scope>NUCLEOTIDE SEQUENCE</scope>
</reference>
<feature type="transmembrane region" description="Helical" evidence="7">
    <location>
        <begin position="467"/>
        <end position="487"/>
    </location>
</feature>